<dbReference type="InterPro" id="IPR029044">
    <property type="entry name" value="Nucleotide-diphossugar_trans"/>
</dbReference>
<dbReference type="RefSeq" id="WP_073015299.1">
    <property type="nucleotide sequence ID" value="NZ_FRBW01000006.1"/>
</dbReference>
<dbReference type="Proteomes" id="UP000186002">
    <property type="component" value="Unassembled WGS sequence"/>
</dbReference>
<dbReference type="CDD" id="cd02513">
    <property type="entry name" value="CMP-NeuAc_Synthase"/>
    <property type="match status" value="1"/>
</dbReference>
<dbReference type="InterPro" id="IPR003329">
    <property type="entry name" value="Cytidylyl_trans"/>
</dbReference>
<dbReference type="GO" id="GO:0008781">
    <property type="term" value="F:N-acylneuraminate cytidylyltransferase activity"/>
    <property type="evidence" value="ECO:0007669"/>
    <property type="project" value="TreeGrafter"/>
</dbReference>
<evidence type="ECO:0000313" key="1">
    <source>
        <dbReference type="EMBL" id="SHN12500.1"/>
    </source>
</evidence>
<dbReference type="Pfam" id="PF02348">
    <property type="entry name" value="CTP_transf_3"/>
    <property type="match status" value="1"/>
</dbReference>
<dbReference type="PANTHER" id="PTHR21485:SF6">
    <property type="entry name" value="N-ACYLNEURAMINATE CYTIDYLYLTRANSFERASE-RELATED"/>
    <property type="match status" value="1"/>
</dbReference>
<dbReference type="InterPro" id="IPR050793">
    <property type="entry name" value="CMP-NeuNAc_synthase"/>
</dbReference>
<dbReference type="PANTHER" id="PTHR21485">
    <property type="entry name" value="HAD SUPERFAMILY MEMBERS CMAS AND KDSC"/>
    <property type="match status" value="1"/>
</dbReference>
<dbReference type="STRING" id="735517.SAMN05444272_4164"/>
<accession>A0A1M7P8F9</accession>
<name>A0A1M7P8F9_9HYPH</name>
<organism evidence="1 2">
    <name type="scientific">Roseibium suaedae</name>
    <dbReference type="NCBI Taxonomy" id="735517"/>
    <lineage>
        <taxon>Bacteria</taxon>
        <taxon>Pseudomonadati</taxon>
        <taxon>Pseudomonadota</taxon>
        <taxon>Alphaproteobacteria</taxon>
        <taxon>Hyphomicrobiales</taxon>
        <taxon>Stappiaceae</taxon>
        <taxon>Roseibium</taxon>
    </lineage>
</organism>
<dbReference type="EMBL" id="FRBW01000006">
    <property type="protein sequence ID" value="SHN12500.1"/>
    <property type="molecule type" value="Genomic_DNA"/>
</dbReference>
<gene>
    <name evidence="1" type="ORF">SAMN05444272_4164</name>
</gene>
<protein>
    <submittedName>
        <fullName evidence="1">CMP-N-acetylneuraminic acid synthetase</fullName>
    </submittedName>
</protein>
<sequence>MEKHTLVALMPMRHNSERVKGKNYRPFGDGKPLFQHTLETLLACDKIDRVVIDTDSPNIQDICTKDFPEVILLERPAHLRDGMTPMNDVLLHDISQVPSKYYLQTHSTNPLLTVETLRNAVDRFFENYPIYDSLFGVTRIQSRFWDQLARPINHNANILLRTQDLPPIYEENSCMYIFEGEALRERHNRIGFRPYMFEIPKIEAQDVDEEIDFLLADMIYKQTRM</sequence>
<reference evidence="1 2" key="1">
    <citation type="submission" date="2016-11" db="EMBL/GenBank/DDBJ databases">
        <authorList>
            <person name="Jaros S."/>
            <person name="Januszkiewicz K."/>
            <person name="Wedrychowicz H."/>
        </authorList>
    </citation>
    <scope>NUCLEOTIDE SEQUENCE [LARGE SCALE GENOMIC DNA]</scope>
    <source>
        <strain evidence="1 2">DSM 22153</strain>
    </source>
</reference>
<dbReference type="OrthoDB" id="9805604at2"/>
<evidence type="ECO:0000313" key="2">
    <source>
        <dbReference type="Proteomes" id="UP000186002"/>
    </source>
</evidence>
<proteinExistence type="predicted"/>
<dbReference type="Gene3D" id="3.90.550.10">
    <property type="entry name" value="Spore Coat Polysaccharide Biosynthesis Protein SpsA, Chain A"/>
    <property type="match status" value="1"/>
</dbReference>
<dbReference type="SUPFAM" id="SSF53448">
    <property type="entry name" value="Nucleotide-diphospho-sugar transferases"/>
    <property type="match status" value="1"/>
</dbReference>
<dbReference type="AlphaFoldDB" id="A0A1M7P8F9"/>
<keyword evidence="2" id="KW-1185">Reference proteome</keyword>